<evidence type="ECO:0000256" key="7">
    <source>
        <dbReference type="ARBA" id="ARBA00023163"/>
    </source>
</evidence>
<evidence type="ECO:0000256" key="5">
    <source>
        <dbReference type="ARBA" id="ARBA00023015"/>
    </source>
</evidence>
<dbReference type="InterPro" id="IPR036390">
    <property type="entry name" value="WH_DNA-bd_sf"/>
</dbReference>
<dbReference type="SUPFAM" id="SSF46785">
    <property type="entry name" value="Winged helix' DNA-binding domain"/>
    <property type="match status" value="1"/>
</dbReference>
<dbReference type="SMART" id="SM00345">
    <property type="entry name" value="HTH_GNTR"/>
    <property type="match status" value="1"/>
</dbReference>
<dbReference type="GO" id="GO:0030170">
    <property type="term" value="F:pyridoxal phosphate binding"/>
    <property type="evidence" value="ECO:0007669"/>
    <property type="project" value="InterPro"/>
</dbReference>
<keyword evidence="2 10" id="KW-0032">Aminotransferase</keyword>
<dbReference type="Gene3D" id="3.90.1150.10">
    <property type="entry name" value="Aspartate Aminotransferase, domain 1"/>
    <property type="match status" value="1"/>
</dbReference>
<dbReference type="SUPFAM" id="SSF53383">
    <property type="entry name" value="PLP-dependent transferases"/>
    <property type="match status" value="1"/>
</dbReference>
<evidence type="ECO:0000256" key="1">
    <source>
        <dbReference type="ARBA" id="ARBA00005384"/>
    </source>
</evidence>
<evidence type="ECO:0000256" key="8">
    <source>
        <dbReference type="SAM" id="MobiDB-lite"/>
    </source>
</evidence>
<name>A0A4Y9T2F0_9BURK</name>
<keyword evidence="4" id="KW-0663">Pyridoxal phosphate</keyword>
<evidence type="ECO:0000256" key="4">
    <source>
        <dbReference type="ARBA" id="ARBA00022898"/>
    </source>
</evidence>
<dbReference type="Pfam" id="PF00392">
    <property type="entry name" value="GntR"/>
    <property type="match status" value="1"/>
</dbReference>
<dbReference type="GO" id="GO:0003677">
    <property type="term" value="F:DNA binding"/>
    <property type="evidence" value="ECO:0007669"/>
    <property type="project" value="UniProtKB-KW"/>
</dbReference>
<keyword evidence="5" id="KW-0805">Transcription regulation</keyword>
<dbReference type="InterPro" id="IPR036388">
    <property type="entry name" value="WH-like_DNA-bd_sf"/>
</dbReference>
<dbReference type="InterPro" id="IPR015421">
    <property type="entry name" value="PyrdxlP-dep_Trfase_major"/>
</dbReference>
<dbReference type="Gene3D" id="3.40.640.10">
    <property type="entry name" value="Type I PLP-dependent aspartate aminotransferase-like (Major domain)"/>
    <property type="match status" value="1"/>
</dbReference>
<dbReference type="GO" id="GO:0008483">
    <property type="term" value="F:transaminase activity"/>
    <property type="evidence" value="ECO:0007669"/>
    <property type="project" value="UniProtKB-KW"/>
</dbReference>
<dbReference type="EMBL" id="SPVG01000008">
    <property type="protein sequence ID" value="TFW31216.1"/>
    <property type="molecule type" value="Genomic_DNA"/>
</dbReference>
<evidence type="ECO:0000313" key="10">
    <source>
        <dbReference type="EMBL" id="TFW31216.1"/>
    </source>
</evidence>
<dbReference type="InterPro" id="IPR015424">
    <property type="entry name" value="PyrdxlP-dep_Trfase"/>
</dbReference>
<evidence type="ECO:0000256" key="6">
    <source>
        <dbReference type="ARBA" id="ARBA00023125"/>
    </source>
</evidence>
<dbReference type="PANTHER" id="PTHR46577:SF2">
    <property type="entry name" value="TRANSCRIPTIONAL REGULATORY PROTEIN"/>
    <property type="match status" value="1"/>
</dbReference>
<protein>
    <submittedName>
        <fullName evidence="10">PLP-dependent aminotransferase family protein</fullName>
    </submittedName>
</protein>
<dbReference type="PANTHER" id="PTHR46577">
    <property type="entry name" value="HTH-TYPE TRANSCRIPTIONAL REGULATORY PROTEIN GABR"/>
    <property type="match status" value="1"/>
</dbReference>
<dbReference type="FunFam" id="3.40.640.10:FF:000023">
    <property type="entry name" value="Transcriptional regulator, GntR family"/>
    <property type="match status" value="1"/>
</dbReference>
<dbReference type="RefSeq" id="WP_135199668.1">
    <property type="nucleotide sequence ID" value="NZ_SPVG01000008.1"/>
</dbReference>
<keyword evidence="11" id="KW-1185">Reference proteome</keyword>
<dbReference type="InterPro" id="IPR015422">
    <property type="entry name" value="PyrdxlP-dep_Trfase_small"/>
</dbReference>
<dbReference type="GO" id="GO:0003700">
    <property type="term" value="F:DNA-binding transcription factor activity"/>
    <property type="evidence" value="ECO:0007669"/>
    <property type="project" value="InterPro"/>
</dbReference>
<evidence type="ECO:0000256" key="2">
    <source>
        <dbReference type="ARBA" id="ARBA00022576"/>
    </source>
</evidence>
<reference evidence="10 11" key="1">
    <citation type="submission" date="2019-03" db="EMBL/GenBank/DDBJ databases">
        <title>Draft Genome Sequence of Duganella callidus sp. nov., a Novel Duganella Species Isolated from Cultivated Soil.</title>
        <authorList>
            <person name="Raths R."/>
            <person name="Peta V."/>
            <person name="Bucking H."/>
        </authorList>
    </citation>
    <scope>NUCLEOTIDE SEQUENCE [LARGE SCALE GENOMIC DNA]</scope>
    <source>
        <strain evidence="10 11">DN04</strain>
    </source>
</reference>
<keyword evidence="3 10" id="KW-0808">Transferase</keyword>
<evidence type="ECO:0000256" key="3">
    <source>
        <dbReference type="ARBA" id="ARBA00022679"/>
    </source>
</evidence>
<dbReference type="InterPro" id="IPR051446">
    <property type="entry name" value="HTH_trans_reg/aminotransferase"/>
</dbReference>
<organism evidence="10 11">
    <name type="scientific">Duganella callida</name>
    <dbReference type="NCBI Taxonomy" id="2561932"/>
    <lineage>
        <taxon>Bacteria</taxon>
        <taxon>Pseudomonadati</taxon>
        <taxon>Pseudomonadota</taxon>
        <taxon>Betaproteobacteria</taxon>
        <taxon>Burkholderiales</taxon>
        <taxon>Oxalobacteraceae</taxon>
        <taxon>Telluria group</taxon>
        <taxon>Duganella</taxon>
    </lineage>
</organism>
<dbReference type="AlphaFoldDB" id="A0A4Y9T2F0"/>
<dbReference type="InterPro" id="IPR004839">
    <property type="entry name" value="Aminotransferase_I/II_large"/>
</dbReference>
<keyword evidence="7" id="KW-0804">Transcription</keyword>
<dbReference type="PROSITE" id="PS50949">
    <property type="entry name" value="HTH_GNTR"/>
    <property type="match status" value="1"/>
</dbReference>
<feature type="region of interest" description="Disordered" evidence="8">
    <location>
        <begin position="74"/>
        <end position="94"/>
    </location>
</feature>
<comment type="similarity">
    <text evidence="1">In the C-terminal section; belongs to the class-I pyridoxal-phosphate-dependent aminotransferase family.</text>
</comment>
<dbReference type="CDD" id="cd07377">
    <property type="entry name" value="WHTH_GntR"/>
    <property type="match status" value="1"/>
</dbReference>
<evidence type="ECO:0000313" key="11">
    <source>
        <dbReference type="Proteomes" id="UP000297729"/>
    </source>
</evidence>
<keyword evidence="6" id="KW-0238">DNA-binding</keyword>
<dbReference type="Proteomes" id="UP000297729">
    <property type="component" value="Unassembled WGS sequence"/>
</dbReference>
<dbReference type="Gene3D" id="1.10.10.10">
    <property type="entry name" value="Winged helix-like DNA-binding domain superfamily/Winged helix DNA-binding domain"/>
    <property type="match status" value="1"/>
</dbReference>
<evidence type="ECO:0000259" key="9">
    <source>
        <dbReference type="PROSITE" id="PS50949"/>
    </source>
</evidence>
<accession>A0A4Y9T2F0</accession>
<sequence>MKLYETLAADIAGQIAQGVIRAGERIPSVRQTSQHHNLSVSTVIRAFLLLESQGLIESRPQSGYFVRRKPALPATPAADSVETPPAPAELARGGSIDSSELVLTTLRSINQGSVPLGSPYPDPSIFPWARLNQYANSLSRRVAQLGMTADLPPGNPELIRQIARRHLENGLAVDAGEIIVTTGATEALNLCLQAVAPPGSAIAVESPTYYAVLQAIERMRMHAVEIPTDPAHGIDLAALERAIVEQGVAACVVMPNFQNPLGFMMSDARKRAMVGLLVKHRVPVIENDVYHELYYGDVHPSCLKNYDSDGLVLHCNSFSKTLSPANRIGWALPGRYRAQVEKLKFLNTLNTPALPQLAIAEYLKNDGYDYHLRKVRKAYAQQASIMAAAVRRFFPAGTRVTAPVGGYVLWVNLPDGVLALELYARAQERGISVGAGNIFATGDAFQHCIRLNYSYPWTPEVEAAVRTLGLLTGELIPRATNCTPRKNAHL</sequence>
<comment type="caution">
    <text evidence="10">The sequence shown here is derived from an EMBL/GenBank/DDBJ whole genome shotgun (WGS) entry which is preliminary data.</text>
</comment>
<proteinExistence type="inferred from homology"/>
<dbReference type="CDD" id="cd00609">
    <property type="entry name" value="AAT_like"/>
    <property type="match status" value="1"/>
</dbReference>
<dbReference type="Pfam" id="PF00155">
    <property type="entry name" value="Aminotran_1_2"/>
    <property type="match status" value="1"/>
</dbReference>
<feature type="domain" description="HTH gntR-type" evidence="9">
    <location>
        <begin position="1"/>
        <end position="69"/>
    </location>
</feature>
<dbReference type="OrthoDB" id="9804020at2"/>
<dbReference type="InterPro" id="IPR000524">
    <property type="entry name" value="Tscrpt_reg_HTH_GntR"/>
</dbReference>
<gene>
    <name evidence="10" type="ORF">E4L98_00815</name>
</gene>